<evidence type="ECO:0000313" key="7">
    <source>
        <dbReference type="Proteomes" id="UP000219331"/>
    </source>
</evidence>
<comment type="subcellular location">
    <subcellularLocation>
        <location evidence="1">Membrane</location>
        <topology evidence="1">Multi-pass membrane protein</topology>
    </subcellularLocation>
</comment>
<evidence type="ECO:0000256" key="1">
    <source>
        <dbReference type="ARBA" id="ARBA00004141"/>
    </source>
</evidence>
<dbReference type="Gene3D" id="1.20.1550.10">
    <property type="entry name" value="DsbB-like"/>
    <property type="match status" value="1"/>
</dbReference>
<dbReference type="GO" id="GO:0006457">
    <property type="term" value="P:protein folding"/>
    <property type="evidence" value="ECO:0007669"/>
    <property type="project" value="InterPro"/>
</dbReference>
<protein>
    <submittedName>
        <fullName evidence="6">Disulfide bond formation protein DsbB</fullName>
    </submittedName>
</protein>
<evidence type="ECO:0000256" key="4">
    <source>
        <dbReference type="ARBA" id="ARBA00023136"/>
    </source>
</evidence>
<sequence length="174" mass="17996">MSDPARTSRQLVLLLIAGGLASILTAWGFQLIGGYVPCKLCLEQRIPYYVGLPLALLALLVMLRGTPAQGRLAVTVLLLAVAGVFAWGAGIGAYQAGAEWGFWAGPADCGGGGGMPDSAANMLNALRSTRVVSCTEASWRMFGLSFAGWNAVISAGVAVLALAGAWIWRRGSAA</sequence>
<dbReference type="InterPro" id="IPR024199">
    <property type="entry name" value="Uncharacterised_DsbB"/>
</dbReference>
<feature type="transmembrane region" description="Helical" evidence="5">
    <location>
        <begin position="46"/>
        <end position="65"/>
    </location>
</feature>
<feature type="transmembrane region" description="Helical" evidence="5">
    <location>
        <begin position="146"/>
        <end position="168"/>
    </location>
</feature>
<organism evidence="6 7">
    <name type="scientific">Stappia indica</name>
    <dbReference type="NCBI Taxonomy" id="538381"/>
    <lineage>
        <taxon>Bacteria</taxon>
        <taxon>Pseudomonadati</taxon>
        <taxon>Pseudomonadota</taxon>
        <taxon>Alphaproteobacteria</taxon>
        <taxon>Hyphomicrobiales</taxon>
        <taxon>Stappiaceae</taxon>
        <taxon>Stappia</taxon>
    </lineage>
</organism>
<name>A0A285TS42_9HYPH</name>
<evidence type="ECO:0000256" key="2">
    <source>
        <dbReference type="ARBA" id="ARBA00022692"/>
    </source>
</evidence>
<dbReference type="InterPro" id="IPR023380">
    <property type="entry name" value="DsbB-like_sf"/>
</dbReference>
<dbReference type="AlphaFoldDB" id="A0A285TS42"/>
<dbReference type="RefSeq" id="WP_097176562.1">
    <property type="nucleotide sequence ID" value="NZ_OBML01000016.1"/>
</dbReference>
<proteinExistence type="predicted"/>
<dbReference type="Pfam" id="PF02600">
    <property type="entry name" value="DsbB"/>
    <property type="match status" value="1"/>
</dbReference>
<evidence type="ECO:0000256" key="3">
    <source>
        <dbReference type="ARBA" id="ARBA00022989"/>
    </source>
</evidence>
<feature type="transmembrane region" description="Helical" evidence="5">
    <location>
        <begin position="12"/>
        <end position="34"/>
    </location>
</feature>
<keyword evidence="4 5" id="KW-0472">Membrane</keyword>
<dbReference type="SUPFAM" id="SSF158442">
    <property type="entry name" value="DsbB-like"/>
    <property type="match status" value="1"/>
</dbReference>
<accession>A0A285TS42</accession>
<keyword evidence="7" id="KW-1185">Reference proteome</keyword>
<dbReference type="InterPro" id="IPR003752">
    <property type="entry name" value="DiS_bond_form_DsbB/BdbC"/>
</dbReference>
<evidence type="ECO:0000256" key="5">
    <source>
        <dbReference type="SAM" id="Phobius"/>
    </source>
</evidence>
<dbReference type="OrthoDB" id="9808637at2"/>
<dbReference type="EMBL" id="OBML01000016">
    <property type="protein sequence ID" value="SOC26270.1"/>
    <property type="molecule type" value="Genomic_DNA"/>
</dbReference>
<dbReference type="STRING" id="538381.GCA_001696535_04109"/>
<dbReference type="GO" id="GO:0015035">
    <property type="term" value="F:protein-disulfide reductase activity"/>
    <property type="evidence" value="ECO:0007669"/>
    <property type="project" value="InterPro"/>
</dbReference>
<reference evidence="6 7" key="1">
    <citation type="submission" date="2017-08" db="EMBL/GenBank/DDBJ databases">
        <authorList>
            <person name="de Groot N.N."/>
        </authorList>
    </citation>
    <scope>NUCLEOTIDE SEQUENCE [LARGE SCALE GENOMIC DNA]</scope>
    <source>
        <strain evidence="6 7">USBA 352</strain>
    </source>
</reference>
<keyword evidence="2 5" id="KW-0812">Transmembrane</keyword>
<feature type="transmembrane region" description="Helical" evidence="5">
    <location>
        <begin position="72"/>
        <end position="94"/>
    </location>
</feature>
<gene>
    <name evidence="6" type="ORF">SAMN05421512_11611</name>
</gene>
<keyword evidence="3 5" id="KW-1133">Transmembrane helix</keyword>
<dbReference type="Proteomes" id="UP000219331">
    <property type="component" value="Unassembled WGS sequence"/>
</dbReference>
<evidence type="ECO:0000313" key="6">
    <source>
        <dbReference type="EMBL" id="SOC26270.1"/>
    </source>
</evidence>
<dbReference type="GO" id="GO:0016020">
    <property type="term" value="C:membrane"/>
    <property type="evidence" value="ECO:0007669"/>
    <property type="project" value="UniProtKB-SubCell"/>
</dbReference>
<dbReference type="PIRSF" id="PIRSF033913">
    <property type="entry name" value="S-S_format_DsbB"/>
    <property type="match status" value="1"/>
</dbReference>